<dbReference type="Pfam" id="PF09339">
    <property type="entry name" value="HTH_IclR"/>
    <property type="match status" value="1"/>
</dbReference>
<evidence type="ECO:0000313" key="9">
    <source>
        <dbReference type="Proteomes" id="UP000193558"/>
    </source>
</evidence>
<dbReference type="OrthoDB" id="9807558at2"/>
<dbReference type="Gene3D" id="3.30.450.40">
    <property type="match status" value="1"/>
</dbReference>
<keyword evidence="1" id="KW-0805">Transcription regulation</keyword>
<feature type="domain" description="IclR-ED" evidence="7">
    <location>
        <begin position="64"/>
        <end position="247"/>
    </location>
</feature>
<dbReference type="AlphaFoldDB" id="A0A1X1D0R3"/>
<dbReference type="InterPro" id="IPR036388">
    <property type="entry name" value="WH-like_DNA-bd_sf"/>
</dbReference>
<reference evidence="8 9" key="1">
    <citation type="journal article" date="2017" name="Antonie Van Leeuwenhoek">
        <title>Phylogenomic resolution of the bacterial genus Pantoea and its relationship with Erwinia and Tatumella.</title>
        <authorList>
            <person name="Palmer M."/>
            <person name="Steenkamp E.T."/>
            <person name="Coetzee M.P."/>
            <person name="Chan W.Y."/>
            <person name="van Zyl E."/>
            <person name="De Maayer P."/>
            <person name="Coutinho T.A."/>
            <person name="Blom J."/>
            <person name="Smits T.H."/>
            <person name="Duffy B."/>
            <person name="Venter S.N."/>
        </authorList>
    </citation>
    <scope>NUCLEOTIDE SEQUENCE [LARGE SCALE GENOMIC DNA]</scope>
    <source>
        <strain evidence="8 9">LMG 26275</strain>
    </source>
</reference>
<gene>
    <name evidence="8" type="ORF">HA51_08215</name>
</gene>
<organism evidence="8 9">
    <name type="scientific">Pantoea rwandensis</name>
    <dbReference type="NCBI Taxonomy" id="1076550"/>
    <lineage>
        <taxon>Bacteria</taxon>
        <taxon>Pseudomonadati</taxon>
        <taxon>Pseudomonadota</taxon>
        <taxon>Gammaproteobacteria</taxon>
        <taxon>Enterobacterales</taxon>
        <taxon>Erwiniaceae</taxon>
        <taxon>Pantoea</taxon>
    </lineage>
</organism>
<dbReference type="InterPro" id="IPR050707">
    <property type="entry name" value="HTH_MetabolicPath_Reg"/>
</dbReference>
<dbReference type="SMART" id="SM00346">
    <property type="entry name" value="HTH_ICLR"/>
    <property type="match status" value="1"/>
</dbReference>
<dbReference type="InterPro" id="IPR036390">
    <property type="entry name" value="WH_DNA-bd_sf"/>
</dbReference>
<dbReference type="GO" id="GO:0045892">
    <property type="term" value="P:negative regulation of DNA-templated transcription"/>
    <property type="evidence" value="ECO:0007669"/>
    <property type="project" value="TreeGrafter"/>
</dbReference>
<protein>
    <recommendedName>
        <fullName evidence="4">HTH-type transcriptional repressor AllR</fullName>
    </recommendedName>
    <alternativeName>
        <fullName evidence="5">Negative regulator of allantoin and glyoxylate utilization operons</fullName>
    </alternativeName>
</protein>
<evidence type="ECO:0000313" key="8">
    <source>
        <dbReference type="EMBL" id="ORM70285.1"/>
    </source>
</evidence>
<dbReference type="Proteomes" id="UP000193558">
    <property type="component" value="Unassembled WGS sequence"/>
</dbReference>
<evidence type="ECO:0000256" key="1">
    <source>
        <dbReference type="ARBA" id="ARBA00023015"/>
    </source>
</evidence>
<comment type="caution">
    <text evidence="8">The sequence shown here is derived from an EMBL/GenBank/DDBJ whole genome shotgun (WGS) entry which is preliminary data.</text>
</comment>
<name>A0A1X1D0R3_9GAMM</name>
<dbReference type="GO" id="GO:0003700">
    <property type="term" value="F:DNA-binding transcription factor activity"/>
    <property type="evidence" value="ECO:0007669"/>
    <property type="project" value="TreeGrafter"/>
</dbReference>
<dbReference type="PANTHER" id="PTHR30136:SF24">
    <property type="entry name" value="HTH-TYPE TRANSCRIPTIONAL REPRESSOR ALLR"/>
    <property type="match status" value="1"/>
</dbReference>
<dbReference type="GO" id="GO:0003677">
    <property type="term" value="F:DNA binding"/>
    <property type="evidence" value="ECO:0007669"/>
    <property type="project" value="UniProtKB-KW"/>
</dbReference>
<feature type="domain" description="HTH iclR-type" evidence="6">
    <location>
        <begin position="1"/>
        <end position="63"/>
    </location>
</feature>
<dbReference type="Pfam" id="PF01614">
    <property type="entry name" value="IclR_C"/>
    <property type="match status" value="1"/>
</dbReference>
<dbReference type="InterPro" id="IPR014757">
    <property type="entry name" value="Tscrpt_reg_IclR_C"/>
</dbReference>
<keyword evidence="3" id="KW-0804">Transcription</keyword>
<dbReference type="PROSITE" id="PS51078">
    <property type="entry name" value="ICLR_ED"/>
    <property type="match status" value="1"/>
</dbReference>
<dbReference type="EMBL" id="MLFR01000005">
    <property type="protein sequence ID" value="ORM70285.1"/>
    <property type="molecule type" value="Genomic_DNA"/>
</dbReference>
<evidence type="ECO:0000256" key="4">
    <source>
        <dbReference type="ARBA" id="ARBA00040379"/>
    </source>
</evidence>
<accession>A0A1X1D0R3</accession>
<keyword evidence="2" id="KW-0238">DNA-binding</keyword>
<dbReference type="PANTHER" id="PTHR30136">
    <property type="entry name" value="HELIX-TURN-HELIX TRANSCRIPTIONAL REGULATOR, ICLR FAMILY"/>
    <property type="match status" value="1"/>
</dbReference>
<evidence type="ECO:0000259" key="6">
    <source>
        <dbReference type="PROSITE" id="PS51077"/>
    </source>
</evidence>
<evidence type="ECO:0000256" key="2">
    <source>
        <dbReference type="ARBA" id="ARBA00023125"/>
    </source>
</evidence>
<evidence type="ECO:0000256" key="5">
    <source>
        <dbReference type="ARBA" id="ARBA00042627"/>
    </source>
</evidence>
<dbReference type="InterPro" id="IPR005471">
    <property type="entry name" value="Tscrpt_reg_IclR_N"/>
</dbReference>
<dbReference type="PROSITE" id="PS51077">
    <property type="entry name" value="HTH_ICLR"/>
    <property type="match status" value="1"/>
</dbReference>
<dbReference type="RefSeq" id="WP_084934065.1">
    <property type="nucleotide sequence ID" value="NZ_MLFR01000005.1"/>
</dbReference>
<dbReference type="InterPro" id="IPR029016">
    <property type="entry name" value="GAF-like_dom_sf"/>
</dbReference>
<dbReference type="Gene3D" id="1.10.10.10">
    <property type="entry name" value="Winged helix-like DNA-binding domain superfamily/Winged helix DNA-binding domain"/>
    <property type="match status" value="1"/>
</dbReference>
<dbReference type="SUPFAM" id="SSF55781">
    <property type="entry name" value="GAF domain-like"/>
    <property type="match status" value="1"/>
</dbReference>
<evidence type="ECO:0000256" key="3">
    <source>
        <dbReference type="ARBA" id="ARBA00023163"/>
    </source>
</evidence>
<evidence type="ECO:0000259" key="7">
    <source>
        <dbReference type="PROSITE" id="PS51078"/>
    </source>
</evidence>
<dbReference type="SUPFAM" id="SSF46785">
    <property type="entry name" value="Winged helix' DNA-binding domain"/>
    <property type="match status" value="1"/>
</dbReference>
<sequence>MQSLIKSLKVLEMVAEKQPVSVGELAKIMSMPKTTAQRILWTFHEAGWLRLIEGDMPRWTVSPRVLSVRPIELAGGGLAAAVQEPMAELRDLTQETVYVSVYDGNGAVVVIDRLESPHPVRAVSPIGDIAPIHSTANGMSILAFLPDIQLEKILNGELSAFNPATITDADKLRDELAQVRERGYSINRGYYRSGIFAIGAPIFDAAHQPVASICISMPDSRYREDKIAEWGTLTMKAAQAIGFQRNARG</sequence>
<proteinExistence type="predicted"/>